<sequence length="303" mass="34065">MAVVNYAQMYMQALQQKYTKELAFGALYNTPNNATIKFTSAKTIQIPSISTGGFQDVDRDVVGGMTRRVDNDFIPKTLDHDREFKTLVDPLDVDESNMALTISNITRVFNGEHKIPEMDKYMASKLYDEYKGFGEEANTDELSESTILSVFDDMMEEMDEAEVPQEGRLLYVTPKVKKILKNAEKIQRTLEVRGDAAAVNRNLRSLEEVTIISVPSSRMKTAYDFTDGAVVDSSAQQINMILIHPTTVIAPQKYDFVSMDNPSATTGGKYFYYERKYWDVFLIEKKAPGVKFNVGSTIGGVEG</sequence>
<dbReference type="RefSeq" id="WP_274272458.1">
    <property type="nucleotide sequence ID" value="NZ_CP117834.1"/>
</dbReference>
<keyword evidence="2" id="KW-1185">Reference proteome</keyword>
<dbReference type="Proteomes" id="UP001215143">
    <property type="component" value="Chromosome"/>
</dbReference>
<reference evidence="1 2" key="1">
    <citation type="submission" date="2023-02" db="EMBL/GenBank/DDBJ databases">
        <authorList>
            <person name="Liu G."/>
        </authorList>
    </citation>
    <scope>NUCLEOTIDE SEQUENCE [LARGE SCALE GENOMIC DNA]</scope>
    <source>
        <strain evidence="1 2">DSM 23008</strain>
    </source>
</reference>
<gene>
    <name evidence="1" type="ORF">PQ477_15800</name>
</gene>
<accession>A0ABY7W505</accession>
<organism evidence="1 2">
    <name type="scientific">Shouchella hunanensis</name>
    <dbReference type="NCBI Taxonomy" id="766894"/>
    <lineage>
        <taxon>Bacteria</taxon>
        <taxon>Bacillati</taxon>
        <taxon>Bacillota</taxon>
        <taxon>Bacilli</taxon>
        <taxon>Bacillales</taxon>
        <taxon>Bacillaceae</taxon>
        <taxon>Shouchella</taxon>
    </lineage>
</organism>
<proteinExistence type="predicted"/>
<evidence type="ECO:0000313" key="2">
    <source>
        <dbReference type="Proteomes" id="UP001215143"/>
    </source>
</evidence>
<protein>
    <submittedName>
        <fullName evidence="1">Capsid protein</fullName>
    </submittedName>
</protein>
<evidence type="ECO:0000313" key="1">
    <source>
        <dbReference type="EMBL" id="WDF02950.1"/>
    </source>
</evidence>
<name>A0ABY7W505_9BACI</name>
<dbReference type="EMBL" id="CP117834">
    <property type="protein sequence ID" value="WDF02950.1"/>
    <property type="molecule type" value="Genomic_DNA"/>
</dbReference>